<dbReference type="InterPro" id="IPR051182">
    <property type="entry name" value="Euk_NMN_adenylyltrnsfrase"/>
</dbReference>
<evidence type="ECO:0000256" key="2">
    <source>
        <dbReference type="ARBA" id="ARBA00004173"/>
    </source>
</evidence>
<dbReference type="OrthoDB" id="422187at2759"/>
<dbReference type="GO" id="GO:0005759">
    <property type="term" value="C:mitochondrial matrix"/>
    <property type="evidence" value="ECO:0007669"/>
    <property type="project" value="UniProtKB-ARBA"/>
</dbReference>
<keyword evidence="19" id="KW-1185">Reference proteome</keyword>
<proteinExistence type="inferred from homology"/>
<comment type="cofactor">
    <cofactor evidence="1">
        <name>Mg(2+)</name>
        <dbReference type="ChEBI" id="CHEBI:18420"/>
    </cofactor>
</comment>
<comment type="pathway">
    <text evidence="4">Cofactor biosynthesis; NAD(+) biosynthesis; deamido-NAD(+) from nicotinate D-ribonucleotide: step 1/1.</text>
</comment>
<evidence type="ECO:0000256" key="3">
    <source>
        <dbReference type="ARBA" id="ARBA00004658"/>
    </source>
</evidence>
<dbReference type="FunFam" id="3.40.50.620:FF:000221">
    <property type="entry name" value="Nicotinamide/nicotinic acid mononucleotide adenylyltransferase 3"/>
    <property type="match status" value="1"/>
</dbReference>
<evidence type="ECO:0000256" key="16">
    <source>
        <dbReference type="RuleBase" id="RU362021"/>
    </source>
</evidence>
<evidence type="ECO:0000256" key="13">
    <source>
        <dbReference type="ARBA" id="ARBA00023128"/>
    </source>
</evidence>
<name>A0A8I6RBL5_CIMLE</name>
<dbReference type="AlphaFoldDB" id="A0A8I6RBL5"/>
<keyword evidence="8 16" id="KW-0808">Transferase</keyword>
<dbReference type="EC" id="2.7.7.1" evidence="16"/>
<comment type="function">
    <text evidence="15">Catalyzes the formation of NAD(+) from nicotinamide mononucleotide (NMN) and ATP. Can also use the deamidated form; nicotinic acid mononucleotide (NaMN) as substrate with the same efficiency. Can use triazofurin monophosphate (TrMP) as substrate. Can also use GTP and ITP as nucleotide donors. Also catalyzes the reverse reaction, i.e. the pyrophosphorolytic cleavage of NAD(+). For the pyrophosphorolytic activity, can use NAD(+), NADH, NaAD, nicotinic acid adenine dinucleotide phosphate (NHD), nicotinamide guanine dinucleotide (NGD) as substrates. Fails to cleave phosphorylated dinucleotides NADP(+), NADPH and NaADP(+). Protects against axonal degeneration following injury. May be involved in the maintenance of axonal integrity. Also functions as a stress-response chaperone protein that prevents toxic aggregation of proteins; this function may be independent of its NAD(+) synthesis activity.</text>
</comment>
<comment type="catalytic activity">
    <reaction evidence="16">
        <text>beta-nicotinamide D-ribonucleotide + ATP + H(+) = diphosphate + NAD(+)</text>
        <dbReference type="Rhea" id="RHEA:21360"/>
        <dbReference type="ChEBI" id="CHEBI:14649"/>
        <dbReference type="ChEBI" id="CHEBI:15378"/>
        <dbReference type="ChEBI" id="CHEBI:30616"/>
        <dbReference type="ChEBI" id="CHEBI:33019"/>
        <dbReference type="ChEBI" id="CHEBI:57540"/>
        <dbReference type="EC" id="2.7.7.1"/>
    </reaction>
</comment>
<evidence type="ECO:0000256" key="10">
    <source>
        <dbReference type="ARBA" id="ARBA00022741"/>
    </source>
</evidence>
<dbReference type="OMA" id="HFDYELN"/>
<dbReference type="EnsemblMetazoa" id="XM_014386673.2">
    <property type="protein sequence ID" value="XP_014242159.1"/>
    <property type="gene ID" value="LOC106662519"/>
</dbReference>
<keyword evidence="9 16" id="KW-0548">Nucleotidyltransferase</keyword>
<dbReference type="InterPro" id="IPR004821">
    <property type="entry name" value="Cyt_trans-like"/>
</dbReference>
<dbReference type="GO" id="GO:0000309">
    <property type="term" value="F:nicotinamide-nucleotide adenylyltransferase activity"/>
    <property type="evidence" value="ECO:0007669"/>
    <property type="project" value="UniProtKB-EC"/>
</dbReference>
<evidence type="ECO:0000256" key="4">
    <source>
        <dbReference type="ARBA" id="ARBA00005019"/>
    </source>
</evidence>
<evidence type="ECO:0000256" key="9">
    <source>
        <dbReference type="ARBA" id="ARBA00022695"/>
    </source>
</evidence>
<dbReference type="UniPathway" id="UPA00253">
    <property type="reaction ID" value="UER00332"/>
</dbReference>
<keyword evidence="13" id="KW-0496">Mitochondrion</keyword>
<dbReference type="EC" id="2.7.7.18" evidence="16"/>
<comment type="similarity">
    <text evidence="5 16">Belongs to the eukaryotic NMN adenylyltransferase family.</text>
</comment>
<dbReference type="NCBIfam" id="TIGR00482">
    <property type="entry name" value="nicotinate (nicotinamide) nucleotide adenylyltransferase"/>
    <property type="match status" value="1"/>
</dbReference>
<dbReference type="GO" id="GO:0004515">
    <property type="term" value="F:nicotinate-nucleotide adenylyltransferase activity"/>
    <property type="evidence" value="ECO:0007669"/>
    <property type="project" value="UniProtKB-EC"/>
</dbReference>
<dbReference type="GO" id="GO:0009435">
    <property type="term" value="P:NAD+ biosynthetic process"/>
    <property type="evidence" value="ECO:0007669"/>
    <property type="project" value="UniProtKB-UniPathway"/>
</dbReference>
<evidence type="ECO:0000259" key="17">
    <source>
        <dbReference type="Pfam" id="PF01467"/>
    </source>
</evidence>
<comment type="pathway">
    <text evidence="3 16">Cofactor biosynthesis; NAD(+) biosynthesis; NAD(+) from nicotinamide D-ribonucleotide: step 1/1.</text>
</comment>
<evidence type="ECO:0000256" key="15">
    <source>
        <dbReference type="ARBA" id="ARBA00093425"/>
    </source>
</evidence>
<reference evidence="18" key="1">
    <citation type="submission" date="2022-01" db="UniProtKB">
        <authorList>
            <consortium name="EnsemblMetazoa"/>
        </authorList>
    </citation>
    <scope>IDENTIFICATION</scope>
</reference>
<keyword evidence="10 16" id="KW-0547">Nucleotide-binding</keyword>
<evidence type="ECO:0000313" key="18">
    <source>
        <dbReference type="EnsemblMetazoa" id="XP_014242159.1"/>
    </source>
</evidence>
<evidence type="ECO:0000256" key="8">
    <source>
        <dbReference type="ARBA" id="ARBA00022679"/>
    </source>
</evidence>
<evidence type="ECO:0000256" key="14">
    <source>
        <dbReference type="ARBA" id="ARBA00048721"/>
    </source>
</evidence>
<evidence type="ECO:0000256" key="12">
    <source>
        <dbReference type="ARBA" id="ARBA00023027"/>
    </source>
</evidence>
<organism evidence="18 19">
    <name type="scientific">Cimex lectularius</name>
    <name type="common">Bed bug</name>
    <name type="synonym">Acanthia lectularia</name>
    <dbReference type="NCBI Taxonomy" id="79782"/>
    <lineage>
        <taxon>Eukaryota</taxon>
        <taxon>Metazoa</taxon>
        <taxon>Ecdysozoa</taxon>
        <taxon>Arthropoda</taxon>
        <taxon>Hexapoda</taxon>
        <taxon>Insecta</taxon>
        <taxon>Pterygota</taxon>
        <taxon>Neoptera</taxon>
        <taxon>Paraneoptera</taxon>
        <taxon>Hemiptera</taxon>
        <taxon>Heteroptera</taxon>
        <taxon>Panheteroptera</taxon>
        <taxon>Cimicomorpha</taxon>
        <taxon>Cimicidae</taxon>
        <taxon>Cimex</taxon>
    </lineage>
</organism>
<dbReference type="GO" id="GO:0005524">
    <property type="term" value="F:ATP binding"/>
    <property type="evidence" value="ECO:0007669"/>
    <property type="project" value="UniProtKB-KW"/>
</dbReference>
<accession>A0A8I6RBL5</accession>
<sequence>MSQAKVVLLSCGSFNPPTNMHLRLFEIARDYLHKTGRYQVVCGIISPVHDNYGKKDLISSTHRCALVKLALQDTNWIFLSDWECQQSEWQFTLRVLQYHQNKLNSCHIENMGSKRQLNSDAPMWVEHAQKYGDNNKGITVKLLCGADLLETFSIPGLWAEHDIESIVGDHGLAVVTRHGSDPYKFIYESDTLSKYHNNIAIIPEWITNEISSTKIRRSLRRGESVKYLVPNEVIDYIRNNRLYEATNNKYQLYPHSSVYLTPSPNDVIMTMTPIDVPDTPGNYSKSTNELKRPRPGQAVAVRKVNMEECIDEPIDETRVEIQIMEDGRIEVISDKETTV</sequence>
<dbReference type="InterPro" id="IPR005248">
    <property type="entry name" value="NadD/NMNAT"/>
</dbReference>
<dbReference type="Proteomes" id="UP000494040">
    <property type="component" value="Unassembled WGS sequence"/>
</dbReference>
<protein>
    <recommendedName>
        <fullName evidence="16">Nicotinamide-nucleotide adenylyltransferase</fullName>
        <ecNumber evidence="16">2.7.7.1</ecNumber>
        <ecNumber evidence="16">2.7.7.18</ecNumber>
    </recommendedName>
</protein>
<comment type="subcellular location">
    <subcellularLocation>
        <location evidence="2">Mitochondrion</location>
    </subcellularLocation>
</comment>
<dbReference type="KEGG" id="clec:106662519"/>
<keyword evidence="11 16" id="KW-0067">ATP-binding</keyword>
<comment type="catalytic activity">
    <reaction evidence="14 16">
        <text>nicotinate beta-D-ribonucleotide + ATP + H(+) = deamido-NAD(+) + diphosphate</text>
        <dbReference type="Rhea" id="RHEA:22860"/>
        <dbReference type="ChEBI" id="CHEBI:15378"/>
        <dbReference type="ChEBI" id="CHEBI:30616"/>
        <dbReference type="ChEBI" id="CHEBI:33019"/>
        <dbReference type="ChEBI" id="CHEBI:57502"/>
        <dbReference type="ChEBI" id="CHEBI:58437"/>
        <dbReference type="EC" id="2.7.7.18"/>
    </reaction>
</comment>
<keyword evidence="12 16" id="KW-0520">NAD</keyword>
<feature type="domain" description="Cytidyltransferase-like" evidence="17">
    <location>
        <begin position="11"/>
        <end position="217"/>
    </location>
</feature>
<evidence type="ECO:0000256" key="7">
    <source>
        <dbReference type="ARBA" id="ARBA00022642"/>
    </source>
</evidence>
<gene>
    <name evidence="18" type="primary">106662519</name>
</gene>
<comment type="subunit">
    <text evidence="6">Homotetramer.</text>
</comment>
<dbReference type="InterPro" id="IPR014729">
    <property type="entry name" value="Rossmann-like_a/b/a_fold"/>
</dbReference>
<evidence type="ECO:0000313" key="19">
    <source>
        <dbReference type="Proteomes" id="UP000494040"/>
    </source>
</evidence>
<evidence type="ECO:0000256" key="1">
    <source>
        <dbReference type="ARBA" id="ARBA00001946"/>
    </source>
</evidence>
<evidence type="ECO:0000256" key="5">
    <source>
        <dbReference type="ARBA" id="ARBA00007064"/>
    </source>
</evidence>
<evidence type="ECO:0000256" key="6">
    <source>
        <dbReference type="ARBA" id="ARBA00011881"/>
    </source>
</evidence>
<dbReference type="SUPFAM" id="SSF52374">
    <property type="entry name" value="Nucleotidylyl transferase"/>
    <property type="match status" value="1"/>
</dbReference>
<dbReference type="CDD" id="cd09286">
    <property type="entry name" value="NMNAT_Eukarya"/>
    <property type="match status" value="1"/>
</dbReference>
<keyword evidence="7 16" id="KW-0662">Pyridine nucleotide biosynthesis</keyword>
<dbReference type="Pfam" id="PF01467">
    <property type="entry name" value="CTP_transf_like"/>
    <property type="match status" value="1"/>
</dbReference>
<dbReference type="InterPro" id="IPR045094">
    <property type="entry name" value="NMNAT_euk"/>
</dbReference>
<dbReference type="PANTHER" id="PTHR12039:SF0">
    <property type="entry name" value="NICOTINAMIDE-NUCLEOTIDE ADENYLYLTRANSFERASE"/>
    <property type="match status" value="1"/>
</dbReference>
<evidence type="ECO:0000256" key="11">
    <source>
        <dbReference type="ARBA" id="ARBA00022840"/>
    </source>
</evidence>
<dbReference type="PANTHER" id="PTHR12039">
    <property type="entry name" value="NICOTINAMIDE MONONUCLEOTIDE ADENYLYLTRANSFERASE"/>
    <property type="match status" value="1"/>
</dbReference>
<dbReference type="Gene3D" id="3.40.50.620">
    <property type="entry name" value="HUPs"/>
    <property type="match status" value="1"/>
</dbReference>